<dbReference type="AlphaFoldDB" id="A0A4S4LQ15"/>
<keyword evidence="2" id="KW-0479">Metal-binding</keyword>
<evidence type="ECO:0000313" key="8">
    <source>
        <dbReference type="Proteomes" id="UP000308730"/>
    </source>
</evidence>
<evidence type="ECO:0000256" key="6">
    <source>
        <dbReference type="SAM" id="MobiDB-lite"/>
    </source>
</evidence>
<feature type="region of interest" description="Disordered" evidence="6">
    <location>
        <begin position="561"/>
        <end position="582"/>
    </location>
</feature>
<dbReference type="SUPFAM" id="SSF53098">
    <property type="entry name" value="Ribonuclease H-like"/>
    <property type="match status" value="1"/>
</dbReference>
<dbReference type="Proteomes" id="UP000308730">
    <property type="component" value="Unassembled WGS sequence"/>
</dbReference>
<keyword evidence="8" id="KW-1185">Reference proteome</keyword>
<sequence>MDDPSYLEEFERNLGPADVNHSNSSAAPSDDNPSQFTTHPGQHPSYHHPSYQYTQGPPQQYTQGSPQQYHGPTGYPQQQQQYTYAYGDPRAFNLPPQASSFPVYRGYYPPAPAQNPVPTGAEATSAKRKRAPRSKAPAQATDPAAKRPRPEVPADSSIPPQPISSHDSHPRPPPPLSHPITPVSSTPVEPIPSHTGPVHGIGPIQRNAVDLLSVLDTRTSDATGATDCWYLTSPASTKTAPADFVPSAFDIDVLAAETPNQVKQQCEKHKVESDSERPTKSSHIQCRLCPKWKAWARGVSGGTTTTIRTHMLKKHRQEYRHLILTHHLKGYESISTCSESRNGTGSAAKAKLPFSQTEFRNKLARFIIADDQSINVVECIEFRDLIMYASEYNDDLDIPHRTYMTKLIAERHVIDYGEALAHMKGAGSRISLTSDLWSNLRLLGFMAITAHYVAVDGDGHLKMYSRLIAFRSVPMKHTGVNLGRIVFEILQEQGLLHRIGFITLDNAANNDTMMRELERLLTRMGIHFEREGNRIRCFPHVLNIAVQAALKAITKAPPAIVEKDTGDDSDYDPEDFDENTPELASSLTSTVTAASNSALQDDLEYAEALLRDPIVRARKLVTKCRSSYGRRYGLREIIQEGNKNKSFQGGRKIETFELLRDVDTRWSSLFFMIDRFLNMYEGIQLFLDKPAHTNIRDMRLDDMEIRVLSDIRQFLLVFHVMQEVLSYEKTPTLAMTIPTYENLLNLLRMHRTSNLKPLAHAINIAIGRIEKYMAKARKTRVYSLSMVVHPHFKFAWIKKYWKNEAEEEARRWTRELVCSCSV</sequence>
<keyword evidence="4" id="KW-0862">Zinc</keyword>
<gene>
    <name evidence="7" type="ORF">EUX98_g9621</name>
</gene>
<organism evidence="7 8">
    <name type="scientific">Antrodiella citrinella</name>
    <dbReference type="NCBI Taxonomy" id="2447956"/>
    <lineage>
        <taxon>Eukaryota</taxon>
        <taxon>Fungi</taxon>
        <taxon>Dikarya</taxon>
        <taxon>Basidiomycota</taxon>
        <taxon>Agaricomycotina</taxon>
        <taxon>Agaricomycetes</taxon>
        <taxon>Polyporales</taxon>
        <taxon>Steccherinaceae</taxon>
        <taxon>Antrodiella</taxon>
    </lineage>
</organism>
<protein>
    <recommendedName>
        <fullName evidence="9">BED-type domain-containing protein</fullName>
    </recommendedName>
</protein>
<evidence type="ECO:0000256" key="3">
    <source>
        <dbReference type="ARBA" id="ARBA00022771"/>
    </source>
</evidence>
<evidence type="ECO:0000256" key="4">
    <source>
        <dbReference type="ARBA" id="ARBA00022833"/>
    </source>
</evidence>
<comment type="subcellular location">
    <subcellularLocation>
        <location evidence="1">Nucleus</location>
    </subcellularLocation>
</comment>
<name>A0A4S4LQ15_9APHY</name>
<evidence type="ECO:0008006" key="9">
    <source>
        <dbReference type="Google" id="ProtNLM"/>
    </source>
</evidence>
<dbReference type="PANTHER" id="PTHR46481">
    <property type="entry name" value="ZINC FINGER BED DOMAIN-CONTAINING PROTEIN 4"/>
    <property type="match status" value="1"/>
</dbReference>
<feature type="region of interest" description="Disordered" evidence="6">
    <location>
        <begin position="1"/>
        <end position="202"/>
    </location>
</feature>
<dbReference type="EMBL" id="SGPM01000946">
    <property type="protein sequence ID" value="THH14369.1"/>
    <property type="molecule type" value="Genomic_DNA"/>
</dbReference>
<evidence type="ECO:0000256" key="5">
    <source>
        <dbReference type="ARBA" id="ARBA00023242"/>
    </source>
</evidence>
<dbReference type="GO" id="GO:0005634">
    <property type="term" value="C:nucleus"/>
    <property type="evidence" value="ECO:0007669"/>
    <property type="project" value="UniProtKB-SubCell"/>
</dbReference>
<feature type="compositionally biased region" description="Acidic residues" evidence="6">
    <location>
        <begin position="567"/>
        <end position="580"/>
    </location>
</feature>
<evidence type="ECO:0000313" key="7">
    <source>
        <dbReference type="EMBL" id="THH14369.1"/>
    </source>
</evidence>
<dbReference type="GO" id="GO:0008270">
    <property type="term" value="F:zinc ion binding"/>
    <property type="evidence" value="ECO:0007669"/>
    <property type="project" value="UniProtKB-KW"/>
</dbReference>
<comment type="caution">
    <text evidence="7">The sequence shown here is derived from an EMBL/GenBank/DDBJ whole genome shotgun (WGS) entry which is preliminary data.</text>
</comment>
<evidence type="ECO:0000256" key="1">
    <source>
        <dbReference type="ARBA" id="ARBA00004123"/>
    </source>
</evidence>
<reference evidence="7 8" key="1">
    <citation type="submission" date="2019-02" db="EMBL/GenBank/DDBJ databases">
        <title>Genome sequencing of the rare red list fungi Antrodiella citrinella (Flaviporus citrinellus).</title>
        <authorList>
            <person name="Buettner E."/>
            <person name="Kellner H."/>
        </authorList>
    </citation>
    <scope>NUCLEOTIDE SEQUENCE [LARGE SCALE GENOMIC DNA]</scope>
    <source>
        <strain evidence="7 8">DSM 108506</strain>
    </source>
</reference>
<evidence type="ECO:0000256" key="2">
    <source>
        <dbReference type="ARBA" id="ARBA00022723"/>
    </source>
</evidence>
<dbReference type="InterPro" id="IPR052035">
    <property type="entry name" value="ZnF_BED_domain_contain"/>
</dbReference>
<accession>A0A4S4LQ15</accession>
<dbReference type="OrthoDB" id="2798374at2759"/>
<keyword evidence="5" id="KW-0539">Nucleus</keyword>
<feature type="compositionally biased region" description="Polar residues" evidence="6">
    <location>
        <begin position="20"/>
        <end position="40"/>
    </location>
</feature>
<dbReference type="InterPro" id="IPR012337">
    <property type="entry name" value="RNaseH-like_sf"/>
</dbReference>
<proteinExistence type="predicted"/>
<keyword evidence="3" id="KW-0863">Zinc-finger</keyword>
<feature type="compositionally biased region" description="Low complexity" evidence="6">
    <location>
        <begin position="49"/>
        <end position="87"/>
    </location>
</feature>
<dbReference type="PANTHER" id="PTHR46481:SF10">
    <property type="entry name" value="ZINC FINGER BED DOMAIN-CONTAINING PROTEIN 39"/>
    <property type="match status" value="1"/>
</dbReference>